<name>A0AA36H2S0_CYLNA</name>
<dbReference type="GO" id="GO:0000379">
    <property type="term" value="P:tRNA-type intron splice site recognition and cleavage"/>
    <property type="evidence" value="ECO:0007669"/>
    <property type="project" value="TreeGrafter"/>
</dbReference>
<keyword evidence="2" id="KW-0819">tRNA processing</keyword>
<dbReference type="InterPro" id="IPR024336">
    <property type="entry name" value="tRNA_splic_suSen54_N"/>
</dbReference>
<reference evidence="5" key="1">
    <citation type="submission" date="2023-07" db="EMBL/GenBank/DDBJ databases">
        <authorList>
            <consortium name="CYATHOMIX"/>
        </authorList>
    </citation>
    <scope>NUCLEOTIDE SEQUENCE</scope>
    <source>
        <strain evidence="5">N/A</strain>
    </source>
</reference>
<evidence type="ECO:0000313" key="6">
    <source>
        <dbReference type="Proteomes" id="UP001176961"/>
    </source>
</evidence>
<evidence type="ECO:0000256" key="3">
    <source>
        <dbReference type="SAM" id="MobiDB-lite"/>
    </source>
</evidence>
<evidence type="ECO:0000256" key="2">
    <source>
        <dbReference type="ARBA" id="ARBA00022694"/>
    </source>
</evidence>
<comment type="caution">
    <text evidence="5">The sequence shown here is derived from an EMBL/GenBank/DDBJ whole genome shotgun (WGS) entry which is preliminary data.</text>
</comment>
<protein>
    <recommendedName>
        <fullName evidence="4">tRNA-splicing endonuclease subunit Sen54 N-terminal domain-containing protein</fullName>
    </recommendedName>
</protein>
<dbReference type="Pfam" id="PF12928">
    <property type="entry name" value="tRNA_int_end_N2"/>
    <property type="match status" value="1"/>
</dbReference>
<organism evidence="5 6">
    <name type="scientific">Cylicocyclus nassatus</name>
    <name type="common">Nematode worm</name>
    <dbReference type="NCBI Taxonomy" id="53992"/>
    <lineage>
        <taxon>Eukaryota</taxon>
        <taxon>Metazoa</taxon>
        <taxon>Ecdysozoa</taxon>
        <taxon>Nematoda</taxon>
        <taxon>Chromadorea</taxon>
        <taxon>Rhabditida</taxon>
        <taxon>Rhabditina</taxon>
        <taxon>Rhabditomorpha</taxon>
        <taxon>Strongyloidea</taxon>
        <taxon>Strongylidae</taxon>
        <taxon>Cylicocyclus</taxon>
    </lineage>
</organism>
<dbReference type="EMBL" id="CATQJL010000305">
    <property type="protein sequence ID" value="CAJ0602543.1"/>
    <property type="molecule type" value="Genomic_DNA"/>
</dbReference>
<dbReference type="PANTHER" id="PTHR21027:SF1">
    <property type="entry name" value="TRNA-SPLICING ENDONUCLEASE SUBUNIT SEN54"/>
    <property type="match status" value="1"/>
</dbReference>
<evidence type="ECO:0000259" key="4">
    <source>
        <dbReference type="Pfam" id="PF12928"/>
    </source>
</evidence>
<comment type="similarity">
    <text evidence="1">Belongs to the SEN54 family.</text>
</comment>
<gene>
    <name evidence="5" type="ORF">CYNAS_LOCUS14526</name>
</gene>
<dbReference type="AlphaFoldDB" id="A0AA36H2S0"/>
<evidence type="ECO:0000313" key="5">
    <source>
        <dbReference type="EMBL" id="CAJ0602543.1"/>
    </source>
</evidence>
<feature type="compositionally biased region" description="Basic and acidic residues" evidence="3">
    <location>
        <begin position="55"/>
        <end position="72"/>
    </location>
</feature>
<accession>A0AA36H2S0</accession>
<dbReference type="PANTHER" id="PTHR21027">
    <property type="entry name" value="TRNA-SPLICING ENDONUCLEASE SUBUNIT SEN54"/>
    <property type="match status" value="1"/>
</dbReference>
<feature type="region of interest" description="Disordered" evidence="3">
    <location>
        <begin position="12"/>
        <end position="72"/>
    </location>
</feature>
<sequence>MVEQLTCTTVCGEETRNSPGPSLKRPCMGPEEDVSKRPHLDAVTSADTISVPDLRPPDDTKKAKEEPLSGQQKECKRSVDTLIHAVYNRQHGIFEVTKKCRNYLAVMGVPIKNGGHVLFPEEAVYLIEHCLVCATDNQRVLTLHDGYRILGECGVAMHVYRTYASLRQAGFAVLRPNRASVRSLPLSQELTAEQSTSKHDKYPQHLLNCFPTLQRNRLLMTNLHRSLLFVPVPDLHNFKTDCTRFLRTHHRNFRQKMRPRYWPELDEIRAVASSWKQFARLRRNLLESNRDNRKAAAELSSEPDKRYDFEVFLPGRYRHTQISSPVFRVVCVDSRYGAMSCAMVNQYSSDIPLIISIFDWGHLCFIEVSGEPIDLNQYLKGLVEKFEKL</sequence>
<dbReference type="Proteomes" id="UP001176961">
    <property type="component" value="Unassembled WGS sequence"/>
</dbReference>
<keyword evidence="6" id="KW-1185">Reference proteome</keyword>
<proteinExistence type="inferred from homology"/>
<dbReference type="InterPro" id="IPR024337">
    <property type="entry name" value="tRNA_splic_suSen54"/>
</dbReference>
<dbReference type="GO" id="GO:0000214">
    <property type="term" value="C:tRNA-intron endonuclease complex"/>
    <property type="evidence" value="ECO:0007669"/>
    <property type="project" value="TreeGrafter"/>
</dbReference>
<feature type="domain" description="tRNA-splicing endonuclease subunit Sen54 N-terminal" evidence="4">
    <location>
        <begin position="79"/>
        <end position="128"/>
    </location>
</feature>
<evidence type="ECO:0000256" key="1">
    <source>
        <dbReference type="ARBA" id="ARBA00005736"/>
    </source>
</evidence>